<dbReference type="InterPro" id="IPR017926">
    <property type="entry name" value="GATASE"/>
</dbReference>
<protein>
    <submittedName>
        <fullName evidence="2">Glutamine amidotransferase</fullName>
    </submittedName>
</protein>
<gene>
    <name evidence="2" type="ORF">DNK49_22100</name>
</gene>
<dbReference type="GO" id="GO:0016740">
    <property type="term" value="F:transferase activity"/>
    <property type="evidence" value="ECO:0007669"/>
    <property type="project" value="UniProtKB-KW"/>
</dbReference>
<dbReference type="InterPro" id="IPR029062">
    <property type="entry name" value="Class_I_gatase-like"/>
</dbReference>
<dbReference type="Pfam" id="PF00117">
    <property type="entry name" value="GATase"/>
    <property type="match status" value="1"/>
</dbReference>
<evidence type="ECO:0000259" key="1">
    <source>
        <dbReference type="Pfam" id="PF00117"/>
    </source>
</evidence>
<feature type="domain" description="Glutamine amidotransferase" evidence="1">
    <location>
        <begin position="25"/>
        <end position="182"/>
    </location>
</feature>
<dbReference type="RefSeq" id="WP_110530096.1">
    <property type="nucleotide sequence ID" value="NZ_QKOE01000034.1"/>
</dbReference>
<dbReference type="NCBIfam" id="NF005458">
    <property type="entry name" value="PRK07053.1"/>
    <property type="match status" value="1"/>
</dbReference>
<dbReference type="GO" id="GO:0005829">
    <property type="term" value="C:cytosol"/>
    <property type="evidence" value="ECO:0007669"/>
    <property type="project" value="TreeGrafter"/>
</dbReference>
<dbReference type="EMBL" id="QKOE01000034">
    <property type="protein sequence ID" value="PZA14389.1"/>
    <property type="molecule type" value="Genomic_DNA"/>
</dbReference>
<dbReference type="PANTHER" id="PTHR42695">
    <property type="entry name" value="GLUTAMINE AMIDOTRANSFERASE YLR126C-RELATED"/>
    <property type="match status" value="1"/>
</dbReference>
<evidence type="ECO:0000313" key="2">
    <source>
        <dbReference type="EMBL" id="PZA14389.1"/>
    </source>
</evidence>
<dbReference type="PROSITE" id="PS51273">
    <property type="entry name" value="GATASE_TYPE_1"/>
    <property type="match status" value="1"/>
</dbReference>
<dbReference type="SUPFAM" id="SSF52317">
    <property type="entry name" value="Class I glutamine amidotransferase-like"/>
    <property type="match status" value="1"/>
</dbReference>
<dbReference type="AlphaFoldDB" id="A0A323UPN9"/>
<keyword evidence="3" id="KW-1185">Reference proteome</keyword>
<sequence>MKTAIAIRHLHFEDLGMLEPLLASRGYVVRYLDAATDALYTGEVAAADLLIVLGGPVGAFDDALYPFICDELTVIEQRLARRRPLLGICLGAQLIARALGADVVSMGVKEIGYAPLTLTAEGEKSVLAALANTPVLHWHGDRFDIPAGATHLAGTAVCANQAFSVGRHVLALQCHLEADPAQIEQWLLGHACELAQAGIDPRALRAEAMARRIDLPRAAQAVFEAWLDGAMNVSPQCTTSTTHLP</sequence>
<keyword evidence="2" id="KW-0315">Glutamine amidotransferase</keyword>
<dbReference type="OrthoDB" id="9813383at2"/>
<reference evidence="2 3" key="1">
    <citation type="submission" date="2018-06" db="EMBL/GenBank/DDBJ databases">
        <title>Azoarcus communis strain SWub3 genome.</title>
        <authorList>
            <person name="Zorraquino Salvo V."/>
            <person name="Toubiana D."/>
            <person name="Blumwald E."/>
        </authorList>
    </citation>
    <scope>NUCLEOTIDE SEQUENCE [LARGE SCALE GENOMIC DNA]</scope>
    <source>
        <strain evidence="2 3">SWub3</strain>
    </source>
</reference>
<dbReference type="CDD" id="cd01741">
    <property type="entry name" value="GATase1_1"/>
    <property type="match status" value="1"/>
</dbReference>
<evidence type="ECO:0000313" key="3">
    <source>
        <dbReference type="Proteomes" id="UP000248259"/>
    </source>
</evidence>
<dbReference type="InterPro" id="IPR044992">
    <property type="entry name" value="ChyE-like"/>
</dbReference>
<comment type="caution">
    <text evidence="2">The sequence shown here is derived from an EMBL/GenBank/DDBJ whole genome shotgun (WGS) entry which is preliminary data.</text>
</comment>
<keyword evidence="2" id="KW-0808">Transferase</keyword>
<dbReference type="PANTHER" id="PTHR42695:SF5">
    <property type="entry name" value="GLUTAMINE AMIDOTRANSFERASE YLR126C-RELATED"/>
    <property type="match status" value="1"/>
</dbReference>
<accession>A0A323UPN9</accession>
<dbReference type="Proteomes" id="UP000248259">
    <property type="component" value="Unassembled WGS sequence"/>
</dbReference>
<proteinExistence type="predicted"/>
<organism evidence="2 3">
    <name type="scientific">Parazoarcus communis SWub3 = DSM 12120</name>
    <dbReference type="NCBI Taxonomy" id="1121029"/>
    <lineage>
        <taxon>Bacteria</taxon>
        <taxon>Pseudomonadati</taxon>
        <taxon>Pseudomonadota</taxon>
        <taxon>Betaproteobacteria</taxon>
        <taxon>Rhodocyclales</taxon>
        <taxon>Zoogloeaceae</taxon>
        <taxon>Parazoarcus</taxon>
    </lineage>
</organism>
<name>A0A323UPN9_9RHOO</name>
<dbReference type="Gene3D" id="3.40.50.880">
    <property type="match status" value="1"/>
</dbReference>